<protein>
    <recommendedName>
        <fullName evidence="3">TPM domain-containing protein</fullName>
    </recommendedName>
</protein>
<evidence type="ECO:0000256" key="1">
    <source>
        <dbReference type="SAM" id="Phobius"/>
    </source>
</evidence>
<dbReference type="InterPro" id="IPR007621">
    <property type="entry name" value="TPM_dom"/>
</dbReference>
<gene>
    <name evidence="4" type="ORF">GCM10017764_08160</name>
</gene>
<keyword evidence="2" id="KW-0732">Signal</keyword>
<feature type="signal peptide" evidence="2">
    <location>
        <begin position="1"/>
        <end position="30"/>
    </location>
</feature>
<feature type="domain" description="TPM" evidence="3">
    <location>
        <begin position="41"/>
        <end position="165"/>
    </location>
</feature>
<feature type="chain" id="PRO_5046141145" description="TPM domain-containing protein" evidence="2">
    <location>
        <begin position="31"/>
        <end position="276"/>
    </location>
</feature>
<dbReference type="RefSeq" id="WP_189625355.1">
    <property type="nucleotide sequence ID" value="NZ_BNAF01000003.1"/>
</dbReference>
<dbReference type="PANTHER" id="PTHR30373:SF2">
    <property type="entry name" value="UPF0603 PROTEIN YGCG"/>
    <property type="match status" value="1"/>
</dbReference>
<reference evidence="5" key="1">
    <citation type="journal article" date="2019" name="Int. J. Syst. Evol. Microbiol.">
        <title>The Global Catalogue of Microorganisms (GCM) 10K type strain sequencing project: providing services to taxonomists for standard genome sequencing and annotation.</title>
        <authorList>
            <consortium name="The Broad Institute Genomics Platform"/>
            <consortium name="The Broad Institute Genome Sequencing Center for Infectious Disease"/>
            <person name="Wu L."/>
            <person name="Ma J."/>
        </authorList>
    </citation>
    <scope>NUCLEOTIDE SEQUENCE [LARGE SCALE GENOMIC DNA]</scope>
    <source>
        <strain evidence="5">CGMCC 1.12966</strain>
    </source>
</reference>
<keyword evidence="1" id="KW-0812">Transmembrane</keyword>
<sequence>MQITTGLFKGQKNIISLALLWLTTFFFAQAQEFPATPNRLVNDYTGTLSSAEVQALERKLLAFEDTTSTQIAVALVRSTGAYDVADYGVRLAKKWGIGSKANNNGLLLLAALDDRTVTIQTGYGVEGSVPDIIAHRIIQNEIRPSFRQGDYYAGLDKATDALIAYTKGEYKANPKADRRTKDGGGVPVLVIIIIIVVIISVISKNGGGGGNRGGRVLTGRGSSDLFWWSLLSSLGKGGGGGGGFGGGFGGGSGGSGGGFGGFGGGGFGGGGASGRW</sequence>
<proteinExistence type="predicted"/>
<dbReference type="Gene3D" id="3.10.310.50">
    <property type="match status" value="1"/>
</dbReference>
<name>A0ABQ3HWT9_9SPHI</name>
<dbReference type="PANTHER" id="PTHR30373">
    <property type="entry name" value="UPF0603 PROTEIN YGCG"/>
    <property type="match status" value="1"/>
</dbReference>
<evidence type="ECO:0000313" key="5">
    <source>
        <dbReference type="Proteomes" id="UP000620550"/>
    </source>
</evidence>
<evidence type="ECO:0000313" key="4">
    <source>
        <dbReference type="EMBL" id="GHE28189.1"/>
    </source>
</evidence>
<comment type="caution">
    <text evidence="4">The sequence shown here is derived from an EMBL/GenBank/DDBJ whole genome shotgun (WGS) entry which is preliminary data.</text>
</comment>
<dbReference type="Proteomes" id="UP000620550">
    <property type="component" value="Unassembled WGS sequence"/>
</dbReference>
<keyword evidence="1" id="KW-1133">Transmembrane helix</keyword>
<keyword evidence="5" id="KW-1185">Reference proteome</keyword>
<keyword evidence="1" id="KW-0472">Membrane</keyword>
<organism evidence="4 5">
    <name type="scientific">Sphingobacterium griseoflavum</name>
    <dbReference type="NCBI Taxonomy" id="1474952"/>
    <lineage>
        <taxon>Bacteria</taxon>
        <taxon>Pseudomonadati</taxon>
        <taxon>Bacteroidota</taxon>
        <taxon>Sphingobacteriia</taxon>
        <taxon>Sphingobacteriales</taxon>
        <taxon>Sphingobacteriaceae</taxon>
        <taxon>Sphingobacterium</taxon>
    </lineage>
</organism>
<evidence type="ECO:0000256" key="2">
    <source>
        <dbReference type="SAM" id="SignalP"/>
    </source>
</evidence>
<dbReference type="Pfam" id="PF04536">
    <property type="entry name" value="TPM_phosphatase"/>
    <property type="match status" value="1"/>
</dbReference>
<dbReference type="EMBL" id="BNAF01000003">
    <property type="protein sequence ID" value="GHE28189.1"/>
    <property type="molecule type" value="Genomic_DNA"/>
</dbReference>
<accession>A0ABQ3HWT9</accession>
<evidence type="ECO:0000259" key="3">
    <source>
        <dbReference type="Pfam" id="PF04536"/>
    </source>
</evidence>
<feature type="transmembrane region" description="Helical" evidence="1">
    <location>
        <begin position="184"/>
        <end position="202"/>
    </location>
</feature>